<feature type="domain" description="Calcineurin-like phosphoesterase" evidence="3">
    <location>
        <begin position="4"/>
        <end position="200"/>
    </location>
</feature>
<protein>
    <submittedName>
        <fullName evidence="5">Putative 5'-nucleotidase</fullName>
    </submittedName>
</protein>
<dbReference type="AlphaFoldDB" id="A0A077UJL3"/>
<dbReference type="PANTHER" id="PTHR11575">
    <property type="entry name" value="5'-NUCLEOTIDASE-RELATED"/>
    <property type="match status" value="1"/>
</dbReference>
<dbReference type="CDD" id="cd00845">
    <property type="entry name" value="MPP_UshA_N_like"/>
    <property type="match status" value="1"/>
</dbReference>
<evidence type="ECO:0000256" key="2">
    <source>
        <dbReference type="RuleBase" id="RU362119"/>
    </source>
</evidence>
<comment type="similarity">
    <text evidence="2">Belongs to the 5'-nucleotidase family.</text>
</comment>
<evidence type="ECO:0000313" key="5">
    <source>
        <dbReference type="EMBL" id="CDR28624.1"/>
    </source>
</evidence>
<dbReference type="EMBL" id="CCEH01000015">
    <property type="protein sequence ID" value="CDR28624.1"/>
    <property type="molecule type" value="Genomic_DNA"/>
</dbReference>
<dbReference type="PANTHER" id="PTHR11575:SF23">
    <property type="entry name" value="5-NUCLEOTIDASE FAMILY PROTEIN"/>
    <property type="match status" value="1"/>
</dbReference>
<dbReference type="Pfam" id="PF00149">
    <property type="entry name" value="Metallophos"/>
    <property type="match status" value="1"/>
</dbReference>
<dbReference type="InterPro" id="IPR004843">
    <property type="entry name" value="Calcineurin-like_PHP"/>
</dbReference>
<dbReference type="GO" id="GO:0030288">
    <property type="term" value="C:outer membrane-bounded periplasmic space"/>
    <property type="evidence" value="ECO:0007669"/>
    <property type="project" value="TreeGrafter"/>
</dbReference>
<keyword evidence="2" id="KW-0547">Nucleotide-binding</keyword>
<dbReference type="SUPFAM" id="SSF56300">
    <property type="entry name" value="Metallo-dependent phosphatases"/>
    <property type="match status" value="1"/>
</dbReference>
<dbReference type="InterPro" id="IPR006179">
    <property type="entry name" value="5_nucleotidase/apyrase"/>
</dbReference>
<keyword evidence="1" id="KW-0732">Signal</keyword>
<dbReference type="InterPro" id="IPR011240">
    <property type="entry name" value="Pesterase_YunD"/>
</dbReference>
<dbReference type="Gene3D" id="3.60.21.10">
    <property type="match status" value="1"/>
</dbReference>
<dbReference type="GO" id="GO:0008253">
    <property type="term" value="F:5'-nucleotidase activity"/>
    <property type="evidence" value="ECO:0007669"/>
    <property type="project" value="TreeGrafter"/>
</dbReference>
<dbReference type="InterPro" id="IPR036907">
    <property type="entry name" value="5'-Nucleotdase_C_sf"/>
</dbReference>
<dbReference type="GO" id="GO:0009166">
    <property type="term" value="P:nucleotide catabolic process"/>
    <property type="evidence" value="ECO:0007669"/>
    <property type="project" value="InterPro"/>
</dbReference>
<reference evidence="5 6" key="1">
    <citation type="submission" date="2014-05" db="EMBL/GenBank/DDBJ databases">
        <authorList>
            <person name="Aslett A.Martin."/>
            <person name="De Silva Nishadi"/>
        </authorList>
    </citation>
    <scope>NUCLEOTIDE SEQUENCE [LARGE SCALE GENOMIC DNA]</scope>
</reference>
<evidence type="ECO:0000259" key="3">
    <source>
        <dbReference type="Pfam" id="PF00149"/>
    </source>
</evidence>
<accession>A0A077UJL3</accession>
<dbReference type="GO" id="GO:0008768">
    <property type="term" value="F:UDP-sugar diphosphatase activity"/>
    <property type="evidence" value="ECO:0007669"/>
    <property type="project" value="TreeGrafter"/>
</dbReference>
<dbReference type="Gene3D" id="3.90.780.10">
    <property type="entry name" value="5'-Nucleotidase, C-terminal domain"/>
    <property type="match status" value="1"/>
</dbReference>
<dbReference type="InterPro" id="IPR008334">
    <property type="entry name" value="5'-Nucleotdase_C"/>
</dbReference>
<evidence type="ECO:0000313" key="6">
    <source>
        <dbReference type="Proteomes" id="UP000044616"/>
    </source>
</evidence>
<dbReference type="PRINTS" id="PR01607">
    <property type="entry name" value="APYRASEFAMLY"/>
</dbReference>
<feature type="domain" description="5'-Nucleotidase C-terminal" evidence="4">
    <location>
        <begin position="282"/>
        <end position="404"/>
    </location>
</feature>
<dbReference type="PIRSF" id="PIRSF036361">
    <property type="entry name" value="YunD"/>
    <property type="match status" value="1"/>
</dbReference>
<dbReference type="Proteomes" id="UP000044616">
    <property type="component" value="Unassembled WGS sequence"/>
</dbReference>
<proteinExistence type="inferred from homology"/>
<name>A0A077UJL3_9STAP</name>
<dbReference type="InterPro" id="IPR029052">
    <property type="entry name" value="Metallo-depent_PP-like"/>
</dbReference>
<dbReference type="Pfam" id="PF02872">
    <property type="entry name" value="5_nucleotid_C"/>
    <property type="match status" value="1"/>
</dbReference>
<evidence type="ECO:0000256" key="1">
    <source>
        <dbReference type="ARBA" id="ARBA00022729"/>
    </source>
</evidence>
<dbReference type="SUPFAM" id="SSF55816">
    <property type="entry name" value="5'-nucleotidase (syn. UDP-sugar hydrolase), C-terminal domain"/>
    <property type="match status" value="1"/>
</dbReference>
<evidence type="ECO:0000259" key="4">
    <source>
        <dbReference type="Pfam" id="PF02872"/>
    </source>
</evidence>
<gene>
    <name evidence="5" type="primary">yfkN_2</name>
    <name evidence="5" type="ORF">ERS140147_01761</name>
</gene>
<organism evidence="5 6">
    <name type="scientific">Staphylococcus schweitzeri</name>
    <dbReference type="NCBI Taxonomy" id="1654388"/>
    <lineage>
        <taxon>Bacteria</taxon>
        <taxon>Bacillati</taxon>
        <taxon>Bacillota</taxon>
        <taxon>Bacilli</taxon>
        <taxon>Bacillales</taxon>
        <taxon>Staphylococcaceae</taxon>
        <taxon>Staphylococcus</taxon>
    </lineage>
</organism>
<keyword evidence="2" id="KW-0378">Hydrolase</keyword>
<dbReference type="GO" id="GO:0000166">
    <property type="term" value="F:nucleotide binding"/>
    <property type="evidence" value="ECO:0007669"/>
    <property type="project" value="UniProtKB-KW"/>
</dbReference>
<dbReference type="RefSeq" id="WP_047531160.1">
    <property type="nucleotide sequence ID" value="NZ_CCEH01000015.1"/>
</dbReference>
<sequence length="439" mass="49900">MQLTIYHTNDIHSHLHEYERIKAYMAEHRPQLNHPSLYVDLGDHVDLSAPITDATLGKRNVALLNEAHCDVATIGNNEGMTISHEALNHLYDEAHFKVTCSNVIDESGHLPNNIVSSYIKDIEGTKILFVAATAPFTPFYRALNWIVTDPLEAIKEEVEHQRGKYDVLIILSHCGIFFDESLCQKMPEIDVIFGSHTHHYFEHGEMNNGVLMAAAGKYGNYIGEVNLTIEENKVVSKSATIIPLETLPQVTTTFDEDGKALMSTPVIEHPVVLKRGLNHITEAAYLLAQSVCEYTHAQCAIINAGLLVKDIEKDLVTDYDIHQMLPHPINMVRVRLSGLKLKEIIEKSNKQEYMYEHAQGLGFRGNIFGGYILYNLGYINSTGKYYMNGQEIEDDQLYVLGTIDMYTFGRYFPSLKELPKEYLMPEFLRDIFKEKLLEY</sequence>